<dbReference type="EMBL" id="AAWS01000054">
    <property type="protein sequence ID" value="EAY25129.1"/>
    <property type="molecule type" value="Genomic_DNA"/>
</dbReference>
<evidence type="ECO:0000256" key="12">
    <source>
        <dbReference type="PROSITE-ProRule" id="PRU00169"/>
    </source>
</evidence>
<dbReference type="InterPro" id="IPR036097">
    <property type="entry name" value="HisK_dim/P_sf"/>
</dbReference>
<dbReference type="SUPFAM" id="SSF47226">
    <property type="entry name" value="Histidine-containing phosphotransfer domain, HPT domain"/>
    <property type="match status" value="1"/>
</dbReference>
<reference evidence="15 16" key="1">
    <citation type="submission" date="2007-01" db="EMBL/GenBank/DDBJ databases">
        <authorList>
            <person name="Haygood M."/>
            <person name="Podell S."/>
            <person name="Anderson C."/>
            <person name="Hopkinson B."/>
            <person name="Roe K."/>
            <person name="Barbeau K."/>
            <person name="Gaasterland T."/>
            <person name="Ferriera S."/>
            <person name="Johnson J."/>
            <person name="Kravitz S."/>
            <person name="Beeson K."/>
            <person name="Sutton G."/>
            <person name="Rogers Y.-H."/>
            <person name="Friedman R."/>
            <person name="Frazier M."/>
            <person name="Venter J.C."/>
        </authorList>
    </citation>
    <scope>NUCLEOTIDE SEQUENCE [LARGE SCALE GENOMIC DNA]</scope>
    <source>
        <strain evidence="15 16">ATCC 23134</strain>
    </source>
</reference>
<evidence type="ECO:0000313" key="15">
    <source>
        <dbReference type="EMBL" id="EAY25129.1"/>
    </source>
</evidence>
<dbReference type="SMART" id="SM00448">
    <property type="entry name" value="REC"/>
    <property type="match status" value="2"/>
</dbReference>
<dbReference type="CDD" id="cd17546">
    <property type="entry name" value="REC_hyHK_CKI1_RcsC-like"/>
    <property type="match status" value="1"/>
</dbReference>
<keyword evidence="8" id="KW-0067">ATP-binding</keyword>
<keyword evidence="4" id="KW-1003">Cell membrane</keyword>
<keyword evidence="15" id="KW-0418">Kinase</keyword>
<dbReference type="InterPro" id="IPR003594">
    <property type="entry name" value="HATPase_dom"/>
</dbReference>
<keyword evidence="7" id="KW-0547">Nucleotide-binding</keyword>
<dbReference type="SMART" id="SM00387">
    <property type="entry name" value="HATPase_c"/>
    <property type="match status" value="1"/>
</dbReference>
<dbReference type="Gene3D" id="1.10.287.130">
    <property type="match status" value="1"/>
</dbReference>
<keyword evidence="15" id="KW-0808">Transferase</keyword>
<dbReference type="Gene3D" id="3.40.50.2300">
    <property type="match status" value="2"/>
</dbReference>
<protein>
    <recommendedName>
        <fullName evidence="3">histidine kinase</fullName>
        <ecNumber evidence="3">2.7.13.3</ecNumber>
    </recommendedName>
</protein>
<evidence type="ECO:0000256" key="4">
    <source>
        <dbReference type="ARBA" id="ARBA00022475"/>
    </source>
</evidence>
<dbReference type="SMART" id="SM00388">
    <property type="entry name" value="HisKA"/>
    <property type="match status" value="1"/>
</dbReference>
<evidence type="ECO:0000256" key="2">
    <source>
        <dbReference type="ARBA" id="ARBA00004651"/>
    </source>
</evidence>
<evidence type="ECO:0000256" key="9">
    <source>
        <dbReference type="ARBA" id="ARBA00022989"/>
    </source>
</evidence>
<feature type="modified residue" description="4-aspartylphosphate" evidence="12">
    <location>
        <position position="437"/>
    </location>
</feature>
<dbReference type="PROSITE" id="PS50109">
    <property type="entry name" value="HIS_KIN"/>
    <property type="match status" value="1"/>
</dbReference>
<evidence type="ECO:0000256" key="7">
    <source>
        <dbReference type="ARBA" id="ARBA00022741"/>
    </source>
</evidence>
<dbReference type="PANTHER" id="PTHR45339">
    <property type="entry name" value="HYBRID SIGNAL TRANSDUCTION HISTIDINE KINASE J"/>
    <property type="match status" value="1"/>
</dbReference>
<evidence type="ECO:0000259" key="14">
    <source>
        <dbReference type="PROSITE" id="PS50110"/>
    </source>
</evidence>
<dbReference type="Gene3D" id="3.30.565.10">
    <property type="entry name" value="Histidine kinase-like ATPase, C-terminal domain"/>
    <property type="match status" value="1"/>
</dbReference>
<dbReference type="SUPFAM" id="SSF55874">
    <property type="entry name" value="ATPase domain of HSP90 chaperone/DNA topoisomerase II/histidine kinase"/>
    <property type="match status" value="1"/>
</dbReference>
<dbReference type="InterPro" id="IPR036890">
    <property type="entry name" value="HATPase_C_sf"/>
</dbReference>
<dbReference type="PANTHER" id="PTHR45339:SF1">
    <property type="entry name" value="HYBRID SIGNAL TRANSDUCTION HISTIDINE KINASE J"/>
    <property type="match status" value="1"/>
</dbReference>
<dbReference type="InterPro" id="IPR001789">
    <property type="entry name" value="Sig_transdc_resp-reg_receiver"/>
</dbReference>
<evidence type="ECO:0000313" key="16">
    <source>
        <dbReference type="Proteomes" id="UP000004095"/>
    </source>
</evidence>
<evidence type="ECO:0000256" key="1">
    <source>
        <dbReference type="ARBA" id="ARBA00000085"/>
    </source>
</evidence>
<feature type="domain" description="Response regulatory" evidence="14">
    <location>
        <begin position="386"/>
        <end position="505"/>
    </location>
</feature>
<dbReference type="SUPFAM" id="SSF47384">
    <property type="entry name" value="Homodimeric domain of signal transducing histidine kinase"/>
    <property type="match status" value="1"/>
</dbReference>
<dbReference type="GO" id="GO:0005886">
    <property type="term" value="C:plasma membrane"/>
    <property type="evidence" value="ECO:0007669"/>
    <property type="project" value="UniProtKB-SubCell"/>
</dbReference>
<dbReference type="eggNOG" id="COG0642">
    <property type="taxonomic scope" value="Bacteria"/>
</dbReference>
<feature type="domain" description="Response regulatory" evidence="14">
    <location>
        <begin position="2"/>
        <end position="121"/>
    </location>
</feature>
<evidence type="ECO:0000256" key="8">
    <source>
        <dbReference type="ARBA" id="ARBA00022840"/>
    </source>
</evidence>
<dbReference type="EC" id="2.7.13.3" evidence="3"/>
<dbReference type="SUPFAM" id="SSF52172">
    <property type="entry name" value="CheY-like"/>
    <property type="match status" value="2"/>
</dbReference>
<dbReference type="PROSITE" id="PS50110">
    <property type="entry name" value="RESPONSE_REGULATORY"/>
    <property type="match status" value="2"/>
</dbReference>
<comment type="caution">
    <text evidence="15">The sequence shown here is derived from an EMBL/GenBank/DDBJ whole genome shotgun (WGS) entry which is preliminary data.</text>
</comment>
<organism evidence="15 16">
    <name type="scientific">Microscilla marina ATCC 23134</name>
    <dbReference type="NCBI Taxonomy" id="313606"/>
    <lineage>
        <taxon>Bacteria</taxon>
        <taxon>Pseudomonadati</taxon>
        <taxon>Bacteroidota</taxon>
        <taxon>Cytophagia</taxon>
        <taxon>Cytophagales</taxon>
        <taxon>Microscillaceae</taxon>
        <taxon>Microscilla</taxon>
    </lineage>
</organism>
<comment type="subcellular location">
    <subcellularLocation>
        <location evidence="2">Cell membrane</location>
        <topology evidence="2">Multi-pass membrane protein</topology>
    </subcellularLocation>
</comment>
<evidence type="ECO:0000256" key="10">
    <source>
        <dbReference type="ARBA" id="ARBA00023012"/>
    </source>
</evidence>
<dbReference type="Pfam" id="PF00072">
    <property type="entry name" value="Response_reg"/>
    <property type="match status" value="2"/>
</dbReference>
<comment type="catalytic activity">
    <reaction evidence="1">
        <text>ATP + protein L-histidine = ADP + protein N-phospho-L-histidine.</text>
        <dbReference type="EC" id="2.7.13.3"/>
    </reaction>
</comment>
<dbReference type="GO" id="GO:0000155">
    <property type="term" value="F:phosphorelay sensor kinase activity"/>
    <property type="evidence" value="ECO:0007669"/>
    <property type="project" value="InterPro"/>
</dbReference>
<evidence type="ECO:0000256" key="6">
    <source>
        <dbReference type="ARBA" id="ARBA00022692"/>
    </source>
</evidence>
<dbReference type="RefSeq" id="WP_002703411.1">
    <property type="nucleotide sequence ID" value="NZ_AAWS01000054.1"/>
</dbReference>
<keyword evidence="16" id="KW-1185">Reference proteome</keyword>
<proteinExistence type="predicted"/>
<dbReference type="CDD" id="cd00082">
    <property type="entry name" value="HisKA"/>
    <property type="match status" value="1"/>
</dbReference>
<dbReference type="OrthoDB" id="9797097at2"/>
<keyword evidence="5 12" id="KW-0597">Phosphoprotein</keyword>
<evidence type="ECO:0000259" key="13">
    <source>
        <dbReference type="PROSITE" id="PS50109"/>
    </source>
</evidence>
<keyword evidence="6" id="KW-0812">Transmembrane</keyword>
<dbReference type="InterPro" id="IPR003661">
    <property type="entry name" value="HisK_dim/P_dom"/>
</dbReference>
<dbReference type="Pfam" id="PF00512">
    <property type="entry name" value="HisKA"/>
    <property type="match status" value="1"/>
</dbReference>
<dbReference type="CDD" id="cd00156">
    <property type="entry name" value="REC"/>
    <property type="match status" value="1"/>
</dbReference>
<dbReference type="InterPro" id="IPR005467">
    <property type="entry name" value="His_kinase_dom"/>
</dbReference>
<keyword evidence="9" id="KW-1133">Transmembrane helix</keyword>
<evidence type="ECO:0000256" key="11">
    <source>
        <dbReference type="ARBA" id="ARBA00023136"/>
    </source>
</evidence>
<dbReference type="GO" id="GO:0005524">
    <property type="term" value="F:ATP binding"/>
    <property type="evidence" value="ECO:0007669"/>
    <property type="project" value="UniProtKB-KW"/>
</dbReference>
<comment type="caution">
    <text evidence="12">Lacks conserved residue(s) required for the propagation of feature annotation.</text>
</comment>
<name>A1ZWV2_MICM2</name>
<dbReference type="Proteomes" id="UP000004095">
    <property type="component" value="Unassembled WGS sequence"/>
</dbReference>
<feature type="domain" description="Histidine kinase" evidence="13">
    <location>
        <begin position="143"/>
        <end position="365"/>
    </location>
</feature>
<accession>A1ZWV2</accession>
<sequence length="652" mass="73760">MRILLFEKDEGERQKIIQLFRQVELKADLTTDVAESEEQIMQLLQQTHYDCVYIGVDLFSMPDSEKLLTQIQELGKQTPIVVLLAHENEKNIYQSIINGVSGYLSKQQLNTPSILTSLKQALNSVGNKDHYEVSHLKQVFLSDMGHELRTPMSAILGFSGLLMQSNLDESQYKFAQSIYEATNNLLTIINDVLDYSKIESGKLTIEQADFNVRHLLHKIQKRFENQGIHQHKPYLALYIDEKLPDFLKSDDKRLEQILWNLINESTKFIVGSSIDLFARMIAYKEGQVNVQFEVKCAGASISQDQVKTIFDSLNYLGTNHFQRFGDIGLGLVIVKKLVSFLGGNIVVQHNKIGEVSFICDFRMEVGQAIQEQSNGLEDGVALDNVRVLVCEDNILSQELTKEILHRLGCKVDIADNGKVGVEKLQNKAAQYDVVLMDIQMPKMNGIEATYAIRELDSVVKDIPVIALTAQNVTDEKDKYFEAGMTDYLTKPFTPADITRKVLKHLPKKATKSHPTSTTQTTGQTTSHTLFDLNFLRDAFGDNPVIFQELLQLLTNQFLKFKQDVSNGLFMKNWKVIANAAQIIKTNLRAFGLKSLENKVILIEEYASKQESVGLIPDLIRDCEDIFAGAIKELNSLLEDENTTQGKHLYRNS</sequence>
<keyword evidence="11" id="KW-0472">Membrane</keyword>
<dbReference type="InterPro" id="IPR036641">
    <property type="entry name" value="HPT_dom_sf"/>
</dbReference>
<evidence type="ECO:0000256" key="3">
    <source>
        <dbReference type="ARBA" id="ARBA00012438"/>
    </source>
</evidence>
<dbReference type="Pfam" id="PF02518">
    <property type="entry name" value="HATPase_c"/>
    <property type="match status" value="1"/>
</dbReference>
<evidence type="ECO:0000256" key="5">
    <source>
        <dbReference type="ARBA" id="ARBA00022553"/>
    </source>
</evidence>
<gene>
    <name evidence="15" type="ORF">M23134_05899</name>
</gene>
<dbReference type="AlphaFoldDB" id="A1ZWV2"/>
<dbReference type="InterPro" id="IPR011006">
    <property type="entry name" value="CheY-like_superfamily"/>
</dbReference>
<keyword evidence="10" id="KW-0902">Two-component regulatory system</keyword>